<dbReference type="EMBL" id="WRXO01000009">
    <property type="protein sequence ID" value="MVT44026.1"/>
    <property type="molecule type" value="Genomic_DNA"/>
</dbReference>
<organism evidence="2 3">
    <name type="scientific">Chitinophaga oryziterrae</name>
    <dbReference type="NCBI Taxonomy" id="1031224"/>
    <lineage>
        <taxon>Bacteria</taxon>
        <taxon>Pseudomonadati</taxon>
        <taxon>Bacteroidota</taxon>
        <taxon>Chitinophagia</taxon>
        <taxon>Chitinophagales</taxon>
        <taxon>Chitinophagaceae</taxon>
        <taxon>Chitinophaga</taxon>
    </lineage>
</organism>
<proteinExistence type="predicted"/>
<evidence type="ECO:0000313" key="3">
    <source>
        <dbReference type="Proteomes" id="UP000468388"/>
    </source>
</evidence>
<feature type="signal peptide" evidence="1">
    <location>
        <begin position="1"/>
        <end position="18"/>
    </location>
</feature>
<keyword evidence="3" id="KW-1185">Reference proteome</keyword>
<accession>A0A6N8JI51</accession>
<keyword evidence="1" id="KW-0732">Signal</keyword>
<dbReference type="AlphaFoldDB" id="A0A6N8JI51"/>
<sequence>MKKLFLFLLLFIVMHTHAQMQTGTVTQNLIDVSTKSPDVASLGKFGNIPVSYATGVPSINIPVYEINVGKIKLPLSLDYHASGIRVGEISSSVGIGWVLSGIGVISRQVVGIPDEDGSAGLFLAPNPDSVLLDPYTNFQYLFDVQRGFADNEPDQFSYSINGESGKFTFRRNGTIIQEPVSNNKISYAGSYFTITDQDGVVYIFGLKMNNDMSLSGGTRSYTAAWRLTKMVDANSTDTIFFNYEYACNPVYQKNYNYSHYLGGAFPGCNNSADIFKNEETTTYQLGTLFEAYPKEIRWRGGKISFINTCDRADVAGAAMRLTEADVYANQEGTLKQVKRMVLYQSYFNSNGTGYAFANATADQKKRLRLDSVGLLSVSGTIPPQTYRMTYDTTLMAPRESCAQDRWGHNNGAFDNAGLIPPQSVSWLNTYYTIGNANRDTDSTFMKACTITSIQYPTKGKTVFEFEPHAFIHREMQSQPYNASLYCTGGLQSTDTAYFSVTANDLYFKYGFFLPAFTSGQVTDRPRIILKDLTTNTEIVNTATPPGQESASFSMNNIELLLTTGHNYSFTMNTYSTSSSISASASITWTKNTGYADIRRIGGGLRIKTLTNYDDNGKIVSKEKYEYGGGVMLTDMYYQDLNVEQIFPRNGSVVNPAVCYYSFSQLPPGYALIFHGNSVIPTSQCNGSPLLYSNVTKYQIDSAGNANGKIDYGYTIYPDMRSAIEEYATIGPLTFNTRGGPYLSSYTWKNNFLSYENTFKSTSSGYTKINSKVYDYQDYRDSVEHRLKIKVKYLTTCCLEQHIDSVDALSDFYLTVTDQPTGVMLLRSTSDTTWDDFGNKIYTNQQYEYNDTTHTYPTLIRSFTSTGDTISVLSKYPHDLAAAGNVYQKMMIRNIVSPLVQQVKKKNSVQLSLTNINYTDVNSNSKLLLPQTVDEQISNYPIETKLRFNKFDLYGNIQEQQKDSDIRQSYVWGYDKLYPIATVSNAAQNEIAHTSFEPDAAGYWTIPSATRDVTQGITGRQSYALSNGSVSRTGLTTTKSYIVSYWSKSSPATVNGTTATSSYNKNGWYYYEHTIAAGASTITVSGSVTIDELRLYPTDAQMNTFTYDPQVGMTTQCDADNRISYFEYDGFNRLKLVRDVDRNVLKTYEYRYKQ</sequence>
<evidence type="ECO:0000313" key="2">
    <source>
        <dbReference type="EMBL" id="MVT44026.1"/>
    </source>
</evidence>
<reference evidence="2 3" key="1">
    <citation type="submission" date="2019-12" db="EMBL/GenBank/DDBJ databases">
        <title>The draft genomic sequence of strain Chitinophaga oryziterrae JCM 16595.</title>
        <authorList>
            <person name="Zhang X."/>
        </authorList>
    </citation>
    <scope>NUCLEOTIDE SEQUENCE [LARGE SCALE GENOMIC DNA]</scope>
    <source>
        <strain evidence="2 3">JCM 16595</strain>
    </source>
</reference>
<feature type="chain" id="PRO_5026812652" description="YD repeat-containing protein" evidence="1">
    <location>
        <begin position="19"/>
        <end position="1153"/>
    </location>
</feature>
<dbReference type="OrthoDB" id="680656at2"/>
<comment type="caution">
    <text evidence="2">The sequence shown here is derived from an EMBL/GenBank/DDBJ whole genome shotgun (WGS) entry which is preliminary data.</text>
</comment>
<dbReference type="RefSeq" id="WP_157302829.1">
    <property type="nucleotide sequence ID" value="NZ_BAAAZB010000003.1"/>
</dbReference>
<protein>
    <recommendedName>
        <fullName evidence="4">YD repeat-containing protein</fullName>
    </recommendedName>
</protein>
<evidence type="ECO:0000256" key="1">
    <source>
        <dbReference type="SAM" id="SignalP"/>
    </source>
</evidence>
<gene>
    <name evidence="2" type="ORF">GO495_25750</name>
</gene>
<dbReference type="Proteomes" id="UP000468388">
    <property type="component" value="Unassembled WGS sequence"/>
</dbReference>
<evidence type="ECO:0008006" key="4">
    <source>
        <dbReference type="Google" id="ProtNLM"/>
    </source>
</evidence>
<name>A0A6N8JI51_9BACT</name>